<evidence type="ECO:0000259" key="3">
    <source>
        <dbReference type="PROSITE" id="PS51371"/>
    </source>
</evidence>
<dbReference type="PROSITE" id="PS51371">
    <property type="entry name" value="CBS"/>
    <property type="match status" value="2"/>
</dbReference>
<feature type="domain" description="ACT" evidence="4">
    <location>
        <begin position="139"/>
        <end position="214"/>
    </location>
</feature>
<evidence type="ECO:0000256" key="2">
    <source>
        <dbReference type="PROSITE-ProRule" id="PRU00703"/>
    </source>
</evidence>
<dbReference type="PANTHER" id="PTHR43080">
    <property type="entry name" value="CBS DOMAIN-CONTAINING PROTEIN CBSX3, MITOCHONDRIAL"/>
    <property type="match status" value="1"/>
</dbReference>
<dbReference type="Gene3D" id="3.10.580.10">
    <property type="entry name" value="CBS-domain"/>
    <property type="match status" value="1"/>
</dbReference>
<dbReference type="SUPFAM" id="SSF54631">
    <property type="entry name" value="CBS-domain pair"/>
    <property type="match status" value="1"/>
</dbReference>
<gene>
    <name evidence="5" type="ORF">HNR44_000083</name>
</gene>
<dbReference type="CDD" id="cd04883">
    <property type="entry name" value="ACT_AcuB"/>
    <property type="match status" value="1"/>
</dbReference>
<dbReference type="InterPro" id="IPR051257">
    <property type="entry name" value="Diverse_CBS-Domain"/>
</dbReference>
<dbReference type="InterPro" id="IPR002912">
    <property type="entry name" value="ACT_dom"/>
</dbReference>
<dbReference type="PROSITE" id="PS51671">
    <property type="entry name" value="ACT"/>
    <property type="match status" value="1"/>
</dbReference>
<dbReference type="InterPro" id="IPR000644">
    <property type="entry name" value="CBS_dom"/>
</dbReference>
<dbReference type="AlphaFoldDB" id="A0A841PKE3"/>
<feature type="domain" description="CBS" evidence="3">
    <location>
        <begin position="7"/>
        <end position="66"/>
    </location>
</feature>
<comment type="caution">
    <text evidence="5">The sequence shown here is derived from an EMBL/GenBank/DDBJ whole genome shotgun (WGS) entry which is preliminary data.</text>
</comment>
<protein>
    <submittedName>
        <fullName evidence="5">Acetoin utilization protein AcuB</fullName>
    </submittedName>
</protein>
<dbReference type="SUPFAM" id="SSF55021">
    <property type="entry name" value="ACT-like"/>
    <property type="match status" value="1"/>
</dbReference>
<feature type="domain" description="CBS" evidence="3">
    <location>
        <begin position="78"/>
        <end position="135"/>
    </location>
</feature>
<evidence type="ECO:0000259" key="4">
    <source>
        <dbReference type="PROSITE" id="PS51671"/>
    </source>
</evidence>
<dbReference type="PANTHER" id="PTHR43080:SF2">
    <property type="entry name" value="CBS DOMAIN-CONTAINING PROTEIN"/>
    <property type="match status" value="1"/>
</dbReference>
<reference evidence="5 6" key="1">
    <citation type="submission" date="2020-08" db="EMBL/GenBank/DDBJ databases">
        <title>Genomic Encyclopedia of Type Strains, Phase IV (KMG-IV): sequencing the most valuable type-strain genomes for metagenomic binning, comparative biology and taxonomic classification.</title>
        <authorList>
            <person name="Goeker M."/>
        </authorList>
    </citation>
    <scope>NUCLEOTIDE SEQUENCE [LARGE SCALE GENOMIC DNA]</scope>
    <source>
        <strain evidence="5 6">DSM 21769</strain>
    </source>
</reference>
<accession>A0A841PKE3</accession>
<dbReference type="SMART" id="SM00116">
    <property type="entry name" value="CBS"/>
    <property type="match status" value="2"/>
</dbReference>
<dbReference type="Pfam" id="PF00571">
    <property type="entry name" value="CBS"/>
    <property type="match status" value="2"/>
</dbReference>
<proteinExistence type="predicted"/>
<dbReference type="EMBL" id="JACHHJ010000001">
    <property type="protein sequence ID" value="MBB6448134.1"/>
    <property type="molecule type" value="Genomic_DNA"/>
</dbReference>
<keyword evidence="1 2" id="KW-0129">CBS domain</keyword>
<dbReference type="Gene3D" id="3.30.70.260">
    <property type="match status" value="1"/>
</dbReference>
<sequence>MIVEDMMRTNIYKLTPADTIEQAVHMMEKERLRHIPIVENDDTLIGIISDRDVRDARYSIFSDNPLPDVLQKPVKLIMKTEVFTTHPLEFVSDVASMLSEKRINGAPVTVDRKLVGMITGRDLLDTLVQLTGADQPSTQLEVKVSDVSGQLADVATVFKDHRINVTSMLIYPDKKSSSKILAFRIQTMDARPAIASLKEKGYELAGPSIPEWGT</sequence>
<evidence type="ECO:0000313" key="6">
    <source>
        <dbReference type="Proteomes" id="UP000568839"/>
    </source>
</evidence>
<dbReference type="RefSeq" id="WP_184402164.1">
    <property type="nucleotide sequence ID" value="NZ_JACHHJ010000001.1"/>
</dbReference>
<dbReference type="CDD" id="cd04584">
    <property type="entry name" value="CBS_pair_AcuB_like"/>
    <property type="match status" value="1"/>
</dbReference>
<evidence type="ECO:0000313" key="5">
    <source>
        <dbReference type="EMBL" id="MBB6448134.1"/>
    </source>
</evidence>
<evidence type="ECO:0000256" key="1">
    <source>
        <dbReference type="ARBA" id="ARBA00023122"/>
    </source>
</evidence>
<dbReference type="Pfam" id="PF01842">
    <property type="entry name" value="ACT"/>
    <property type="match status" value="1"/>
</dbReference>
<organism evidence="5 6">
    <name type="scientific">Geomicrobium halophilum</name>
    <dbReference type="NCBI Taxonomy" id="549000"/>
    <lineage>
        <taxon>Bacteria</taxon>
        <taxon>Bacillati</taxon>
        <taxon>Bacillota</taxon>
        <taxon>Bacilli</taxon>
        <taxon>Bacillales</taxon>
        <taxon>Geomicrobium</taxon>
    </lineage>
</organism>
<dbReference type="InterPro" id="IPR046342">
    <property type="entry name" value="CBS_dom_sf"/>
</dbReference>
<keyword evidence="6" id="KW-1185">Reference proteome</keyword>
<dbReference type="Proteomes" id="UP000568839">
    <property type="component" value="Unassembled WGS sequence"/>
</dbReference>
<name>A0A841PKE3_9BACL</name>
<dbReference type="InterPro" id="IPR045865">
    <property type="entry name" value="ACT-like_dom_sf"/>
</dbReference>